<evidence type="ECO:0000256" key="1">
    <source>
        <dbReference type="SAM" id="Phobius"/>
    </source>
</evidence>
<keyword evidence="1" id="KW-0812">Transmembrane</keyword>
<proteinExistence type="predicted"/>
<comment type="caution">
    <text evidence="2">The sequence shown here is derived from an EMBL/GenBank/DDBJ whole genome shotgun (WGS) entry which is preliminary data.</text>
</comment>
<dbReference type="AlphaFoldDB" id="A0A0E2BGF0"/>
<dbReference type="Proteomes" id="UP000006329">
    <property type="component" value="Unassembled WGS sequence"/>
</dbReference>
<keyword evidence="3" id="KW-1185">Reference proteome</keyword>
<dbReference type="RefSeq" id="WP_004475749.1">
    <property type="nucleotide sequence ID" value="NZ_AHON02000032.1"/>
</dbReference>
<feature type="transmembrane region" description="Helical" evidence="1">
    <location>
        <begin position="32"/>
        <end position="51"/>
    </location>
</feature>
<keyword evidence="1" id="KW-0472">Membrane</keyword>
<dbReference type="EMBL" id="AHON02000032">
    <property type="protein sequence ID" value="EKO34279.1"/>
    <property type="molecule type" value="Genomic_DNA"/>
</dbReference>
<reference evidence="2" key="1">
    <citation type="submission" date="2012-10" db="EMBL/GenBank/DDBJ databases">
        <authorList>
            <person name="Harkins D.M."/>
            <person name="Durkin A.S."/>
            <person name="Brinkac L.M."/>
            <person name="Haft D.H."/>
            <person name="Selengut J.D."/>
            <person name="Sanka R."/>
            <person name="DePew J."/>
            <person name="Purushe J."/>
            <person name="Matthias M.A."/>
            <person name="Vinetz J.M."/>
            <person name="Sutton G.G."/>
            <person name="Nierman W.C."/>
            <person name="Fouts D.E."/>
        </authorList>
    </citation>
    <scope>NUCLEOTIDE SEQUENCE [LARGE SCALE GENOMIC DNA]</scope>
    <source>
        <strain evidence="2">MOR084</strain>
    </source>
</reference>
<gene>
    <name evidence="2" type="ORF">LEP1GSC179_1734</name>
</gene>
<name>A0A0E2BGF0_9LEPT</name>
<organism evidence="2 3">
    <name type="scientific">Leptospira santarosai str. MOR084</name>
    <dbReference type="NCBI Taxonomy" id="1049984"/>
    <lineage>
        <taxon>Bacteria</taxon>
        <taxon>Pseudomonadati</taxon>
        <taxon>Spirochaetota</taxon>
        <taxon>Spirochaetia</taxon>
        <taxon>Leptospirales</taxon>
        <taxon>Leptospiraceae</taxon>
        <taxon>Leptospira</taxon>
    </lineage>
</organism>
<sequence length="202" mass="22990">MGGGYHSRSPEEFKKFLEESRKQSGGGKFSRVRLIFILNLVLVVLVIGMVARTMNPTAFTVQSSSSKLQIESVTLYVKSSREGKEGFPTFFLFMKNENGSKEFRFPNSSFNFKISVSNKEGLNCLEKKWDVSERNLVPDKIEFARFRLSDDEISSLPPDCRIDPNSGFWGRVFSRMNRKSGLTLRLLIEHSGKSETLTIENL</sequence>
<keyword evidence="1" id="KW-1133">Transmembrane helix</keyword>
<accession>A0A0E2BGF0</accession>
<evidence type="ECO:0000313" key="2">
    <source>
        <dbReference type="EMBL" id="EKO34279.1"/>
    </source>
</evidence>
<protein>
    <submittedName>
        <fullName evidence="2">Uncharacterized protein</fullName>
    </submittedName>
</protein>
<evidence type="ECO:0000313" key="3">
    <source>
        <dbReference type="Proteomes" id="UP000006329"/>
    </source>
</evidence>